<evidence type="ECO:0000259" key="3">
    <source>
        <dbReference type="PROSITE" id="PS50056"/>
    </source>
</evidence>
<dbReference type="InterPro" id="IPR029021">
    <property type="entry name" value="Prot-tyrosine_phosphatase-like"/>
</dbReference>
<feature type="domain" description="Tyrosine-protein phosphatase" evidence="2">
    <location>
        <begin position="501"/>
        <end position="646"/>
    </location>
</feature>
<gene>
    <name evidence="4" type="ORF">TOLI1172_LOCUS6969</name>
</gene>
<organism evidence="4">
    <name type="scientific">Timspurckia oligopyrenoides</name>
    <dbReference type="NCBI Taxonomy" id="708627"/>
    <lineage>
        <taxon>Eukaryota</taxon>
        <taxon>Rhodophyta</taxon>
        <taxon>Bangiophyceae</taxon>
        <taxon>Porphyridiales</taxon>
        <taxon>Porphyridiaceae</taxon>
        <taxon>Timspurckia</taxon>
    </lineage>
</organism>
<dbReference type="InterPro" id="IPR055214">
    <property type="entry name" value="PTP-NADK"/>
</dbReference>
<dbReference type="Pfam" id="PF22741">
    <property type="entry name" value="PTP-NADK"/>
    <property type="match status" value="1"/>
</dbReference>
<dbReference type="InterPro" id="IPR000387">
    <property type="entry name" value="Tyr_Pase_dom"/>
</dbReference>
<dbReference type="AlphaFoldDB" id="A0A7S0ZIP4"/>
<dbReference type="SUPFAM" id="SSF52799">
    <property type="entry name" value="(Phosphotyrosine protein) phosphatases II"/>
    <property type="match status" value="1"/>
</dbReference>
<protein>
    <recommendedName>
        <fullName evidence="5">Tyrosine specific protein phosphatases domain-containing protein</fullName>
    </recommendedName>
</protein>
<evidence type="ECO:0000256" key="1">
    <source>
        <dbReference type="SAM" id="MobiDB-lite"/>
    </source>
</evidence>
<evidence type="ECO:0000259" key="2">
    <source>
        <dbReference type="PROSITE" id="PS50054"/>
    </source>
</evidence>
<evidence type="ECO:0000313" key="4">
    <source>
        <dbReference type="EMBL" id="CAD8822573.1"/>
    </source>
</evidence>
<sequence>MHLRWNRLSIYLNRVITYRHCIQTSTSLWKWTWICAVLSSTPHLKSLAFFSTHSMNQKNSTYHDNSPVRSAFIGISLPFHKFNPRTIRITRPQSVSLRYYRSNQIMNLYSSSNAYNSSNNSHRHHEMEPTTSHSQSKPKPSSQRIKTSLEAEPATSCSSVVASSSSTSSSVAQTSSAERKNTMHSMSDEVPESSFDPSSRLKSGWSSFLGKHELSLEAIRSQSALSSDVRYASSFLEAKGRALEELVLDEEPQKLVKVYWEIRRQTLFLLLEDLVERVRRSVGDHERTTITPILDELAEVANSIQTEKSQELTALKGKARSVLWKLREALDVFQPSRWIRLCLEEARAGLLDMSLDSQNEPIRSPCAVSLAFEEHLLRLELRSLRILEREVQRVVRGRILRENFHDAAEIEALDELQTAAVKLSVDEHRVRGKSGLLRAVQKVESTLCSSNKWNGCRIDDQRALEALRVGVVRARESDNIRHRMPLGEAMLIWPRTQDIPNFERVTDRLLRGGQPSLRGVQWLLNYGVKAAIDLRGSDRDNQWLGPTSWQHIRCYNLAIEDFAAPSYEQVYTFIDLVNDRANSPVFVCCKAGIGRTGSLIACWRISQGMSVDDALGRERLYSSFGGGLKQETFVREFAAQWWSQNQN</sequence>
<feature type="region of interest" description="Disordered" evidence="1">
    <location>
        <begin position="111"/>
        <end position="199"/>
    </location>
</feature>
<accession>A0A7S0ZIP4</accession>
<proteinExistence type="predicted"/>
<feature type="domain" description="Tyrosine specific protein phosphatases" evidence="3">
    <location>
        <begin position="571"/>
        <end position="619"/>
    </location>
</feature>
<dbReference type="Gene3D" id="3.90.190.10">
    <property type="entry name" value="Protein tyrosine phosphatase superfamily"/>
    <property type="match status" value="1"/>
</dbReference>
<evidence type="ECO:0008006" key="5">
    <source>
        <dbReference type="Google" id="ProtNLM"/>
    </source>
</evidence>
<feature type="compositionally biased region" description="Low complexity" evidence="1">
    <location>
        <begin position="130"/>
        <end position="143"/>
    </location>
</feature>
<feature type="compositionally biased region" description="Low complexity" evidence="1">
    <location>
        <begin position="111"/>
        <end position="120"/>
    </location>
</feature>
<reference evidence="4" key="1">
    <citation type="submission" date="2021-01" db="EMBL/GenBank/DDBJ databases">
        <authorList>
            <person name="Corre E."/>
            <person name="Pelletier E."/>
            <person name="Niang G."/>
            <person name="Scheremetjew M."/>
            <person name="Finn R."/>
            <person name="Kale V."/>
            <person name="Holt S."/>
            <person name="Cochrane G."/>
            <person name="Meng A."/>
            <person name="Brown T."/>
            <person name="Cohen L."/>
        </authorList>
    </citation>
    <scope>NUCLEOTIDE SEQUENCE</scope>
    <source>
        <strain evidence="4">CCMP3278</strain>
    </source>
</reference>
<dbReference type="PROSITE" id="PS50056">
    <property type="entry name" value="TYR_PHOSPHATASE_2"/>
    <property type="match status" value="1"/>
</dbReference>
<dbReference type="EMBL" id="HBFP01009704">
    <property type="protein sequence ID" value="CAD8822573.1"/>
    <property type="molecule type" value="Transcribed_RNA"/>
</dbReference>
<name>A0A7S0ZIP4_9RHOD</name>
<dbReference type="InterPro" id="IPR020422">
    <property type="entry name" value="TYR_PHOSPHATASE_DUAL_dom"/>
</dbReference>
<feature type="compositionally biased region" description="Low complexity" evidence="1">
    <location>
        <begin position="154"/>
        <end position="176"/>
    </location>
</feature>
<dbReference type="InterPro" id="IPR050561">
    <property type="entry name" value="PTP"/>
</dbReference>
<dbReference type="PROSITE" id="PS50054">
    <property type="entry name" value="TYR_PHOSPHATASE_DUAL"/>
    <property type="match status" value="1"/>
</dbReference>
<dbReference type="PANTHER" id="PTHR23339">
    <property type="entry name" value="TYROSINE SPECIFIC PROTEIN PHOSPHATASE AND DUAL SPECIFICITY PROTEIN PHOSPHATASE"/>
    <property type="match status" value="1"/>
</dbReference>